<reference evidence="4" key="2">
    <citation type="submission" date="2015-01" db="EMBL/GenBank/DDBJ databases">
        <title>Evolutionary Origins and Diversification of the Mycorrhizal Mutualists.</title>
        <authorList>
            <consortium name="DOE Joint Genome Institute"/>
            <consortium name="Mycorrhizal Genomics Consortium"/>
            <person name="Kohler A."/>
            <person name="Kuo A."/>
            <person name="Nagy L.G."/>
            <person name="Floudas D."/>
            <person name="Copeland A."/>
            <person name="Barry K.W."/>
            <person name="Cichocki N."/>
            <person name="Veneault-Fourrey C."/>
            <person name="LaButti K."/>
            <person name="Lindquist E.A."/>
            <person name="Lipzen A."/>
            <person name="Lundell T."/>
            <person name="Morin E."/>
            <person name="Murat C."/>
            <person name="Riley R."/>
            <person name="Ohm R."/>
            <person name="Sun H."/>
            <person name="Tunlid A."/>
            <person name="Henrissat B."/>
            <person name="Grigoriev I.V."/>
            <person name="Hibbett D.S."/>
            <person name="Martin F."/>
        </authorList>
    </citation>
    <scope>NUCLEOTIDE SEQUENCE [LARGE SCALE GENOMIC DNA]</scope>
    <source>
        <strain evidence="4">Zn</strain>
    </source>
</reference>
<dbReference type="OrthoDB" id="4202370at2759"/>
<reference evidence="3 4" key="1">
    <citation type="submission" date="2014-04" db="EMBL/GenBank/DDBJ databases">
        <authorList>
            <consortium name="DOE Joint Genome Institute"/>
            <person name="Kuo A."/>
            <person name="Martino E."/>
            <person name="Perotto S."/>
            <person name="Kohler A."/>
            <person name="Nagy L.G."/>
            <person name="Floudas D."/>
            <person name="Copeland A."/>
            <person name="Barry K.W."/>
            <person name="Cichocki N."/>
            <person name="Veneault-Fourrey C."/>
            <person name="LaButti K."/>
            <person name="Lindquist E.A."/>
            <person name="Lipzen A."/>
            <person name="Lundell T."/>
            <person name="Morin E."/>
            <person name="Murat C."/>
            <person name="Sun H."/>
            <person name="Tunlid A."/>
            <person name="Henrissat B."/>
            <person name="Grigoriev I.V."/>
            <person name="Hibbett D.S."/>
            <person name="Martin F."/>
            <person name="Nordberg H.P."/>
            <person name="Cantor M.N."/>
            <person name="Hua S.X."/>
        </authorList>
    </citation>
    <scope>NUCLEOTIDE SEQUENCE [LARGE SCALE GENOMIC DNA]</scope>
    <source>
        <strain evidence="3 4">Zn</strain>
    </source>
</reference>
<dbReference type="InParanoid" id="A0A0C3HBZ2"/>
<organism evidence="3 4">
    <name type="scientific">Oidiodendron maius (strain Zn)</name>
    <dbReference type="NCBI Taxonomy" id="913774"/>
    <lineage>
        <taxon>Eukaryota</taxon>
        <taxon>Fungi</taxon>
        <taxon>Dikarya</taxon>
        <taxon>Ascomycota</taxon>
        <taxon>Pezizomycotina</taxon>
        <taxon>Leotiomycetes</taxon>
        <taxon>Leotiomycetes incertae sedis</taxon>
        <taxon>Myxotrichaceae</taxon>
        <taxon>Oidiodendron</taxon>
    </lineage>
</organism>
<keyword evidence="2" id="KW-0812">Transmembrane</keyword>
<dbReference type="AlphaFoldDB" id="A0A0C3HBZ2"/>
<evidence type="ECO:0000313" key="3">
    <source>
        <dbReference type="EMBL" id="KIN05816.1"/>
    </source>
</evidence>
<dbReference type="EMBL" id="KN832871">
    <property type="protein sequence ID" value="KIN05816.1"/>
    <property type="molecule type" value="Genomic_DNA"/>
</dbReference>
<evidence type="ECO:0000256" key="1">
    <source>
        <dbReference type="SAM" id="Coils"/>
    </source>
</evidence>
<keyword evidence="1" id="KW-0175">Coiled coil</keyword>
<keyword evidence="4" id="KW-1185">Reference proteome</keyword>
<dbReference type="InterPro" id="IPR036259">
    <property type="entry name" value="MFS_trans_sf"/>
</dbReference>
<name>A0A0C3HBZ2_OIDMZ</name>
<accession>A0A0C3HBZ2</accession>
<feature type="transmembrane region" description="Helical" evidence="2">
    <location>
        <begin position="38"/>
        <end position="60"/>
    </location>
</feature>
<keyword evidence="2" id="KW-0472">Membrane</keyword>
<evidence type="ECO:0000313" key="4">
    <source>
        <dbReference type="Proteomes" id="UP000054321"/>
    </source>
</evidence>
<dbReference type="Proteomes" id="UP000054321">
    <property type="component" value="Unassembled WGS sequence"/>
</dbReference>
<protein>
    <submittedName>
        <fullName evidence="3">Uncharacterized protein</fullName>
    </submittedName>
</protein>
<gene>
    <name evidence="3" type="ORF">OIDMADRAFT_24189</name>
</gene>
<evidence type="ECO:0000256" key="2">
    <source>
        <dbReference type="SAM" id="Phobius"/>
    </source>
</evidence>
<sequence length="121" mass="13368">MKAPPSMKCFVQSLYLLTNAFGYALGEAFTPLVSDPDILETFVGLCGGLFGVGVIFWLLYHKLDYKEDEMNMLDARAEDAEAKVEKIREGTGKEVVSKSEVAPHTNSIMVRGAPKIDYISM</sequence>
<feature type="coiled-coil region" evidence="1">
    <location>
        <begin position="63"/>
        <end position="90"/>
    </location>
</feature>
<dbReference type="Gene3D" id="1.20.1250.20">
    <property type="entry name" value="MFS general substrate transporter like domains"/>
    <property type="match status" value="1"/>
</dbReference>
<dbReference type="HOGENOM" id="CLU_2038732_0_0_1"/>
<keyword evidence="2" id="KW-1133">Transmembrane helix</keyword>
<proteinExistence type="predicted"/>